<proteinExistence type="predicted"/>
<dbReference type="SUPFAM" id="SSF47413">
    <property type="entry name" value="lambda repressor-like DNA-binding domains"/>
    <property type="match status" value="1"/>
</dbReference>
<dbReference type="RefSeq" id="WP_093941601.1">
    <property type="nucleotide sequence ID" value="NZ_CP022521.1"/>
</dbReference>
<dbReference type="EMBL" id="CP022521">
    <property type="protein sequence ID" value="ASO20237.1"/>
    <property type="molecule type" value="Genomic_DNA"/>
</dbReference>
<reference evidence="1 2" key="1">
    <citation type="submission" date="2017-07" db="EMBL/GenBank/DDBJ databases">
        <title>Complete genome sequence of Actinoalloteichus hoggarensis DSM 45943, type strain of Actinoalloteichus hoggarensis.</title>
        <authorList>
            <person name="Ruckert C."/>
            <person name="Nouioui I."/>
            <person name="Willmese J."/>
            <person name="van Wezel G."/>
            <person name="Klenk H.-P."/>
            <person name="Kalinowski J."/>
            <person name="Zotchev S.B."/>
        </authorList>
    </citation>
    <scope>NUCLEOTIDE SEQUENCE [LARGE SCALE GENOMIC DNA]</scope>
    <source>
        <strain evidence="1 2">DSM 45943</strain>
    </source>
</reference>
<dbReference type="SMART" id="SM00530">
    <property type="entry name" value="HTH_XRE"/>
    <property type="match status" value="1"/>
</dbReference>
<dbReference type="Proteomes" id="UP000204221">
    <property type="component" value="Chromosome"/>
</dbReference>
<dbReference type="InterPro" id="IPR001387">
    <property type="entry name" value="Cro/C1-type_HTH"/>
</dbReference>
<accession>A0A221W3K8</accession>
<protein>
    <submittedName>
        <fullName evidence="1">Helix-turn-helix domain protein</fullName>
    </submittedName>
</protein>
<dbReference type="Pfam" id="PF13560">
    <property type="entry name" value="HTH_31"/>
    <property type="match status" value="1"/>
</dbReference>
<gene>
    <name evidence="1" type="ORF">AHOG_12970</name>
</gene>
<dbReference type="CDD" id="cd00093">
    <property type="entry name" value="HTH_XRE"/>
    <property type="match status" value="1"/>
</dbReference>
<dbReference type="KEGG" id="ahg:AHOG_12970"/>
<dbReference type="GO" id="GO:0003677">
    <property type="term" value="F:DNA binding"/>
    <property type="evidence" value="ECO:0007669"/>
    <property type="project" value="InterPro"/>
</dbReference>
<keyword evidence="2" id="KW-1185">Reference proteome</keyword>
<organism evidence="1 2">
    <name type="scientific">Actinoalloteichus hoggarensis</name>
    <dbReference type="NCBI Taxonomy" id="1470176"/>
    <lineage>
        <taxon>Bacteria</taxon>
        <taxon>Bacillati</taxon>
        <taxon>Actinomycetota</taxon>
        <taxon>Actinomycetes</taxon>
        <taxon>Pseudonocardiales</taxon>
        <taxon>Pseudonocardiaceae</taxon>
        <taxon>Actinoalloteichus</taxon>
    </lineage>
</organism>
<dbReference type="OrthoDB" id="3504495at2"/>
<dbReference type="PROSITE" id="PS50943">
    <property type="entry name" value="HTH_CROC1"/>
    <property type="match status" value="1"/>
</dbReference>
<dbReference type="InterPro" id="IPR010982">
    <property type="entry name" value="Lambda_DNA-bd_dom_sf"/>
</dbReference>
<evidence type="ECO:0000313" key="1">
    <source>
        <dbReference type="EMBL" id="ASO20237.1"/>
    </source>
</evidence>
<sequence>MPVNTADHRREVGNRLRRLRERSGKSRAVLAGLVGKSEDWLKKIERGERGLPLGMAAQVARELGVRDLSALYGGDLSAPVRIAERPAHPAAEMVGLALTEYTVDTAEAAPSVAHYTAAVERAWRDWHDSPHQRTYAAGELPRLIRVGRAAVRESEGVARSQARRSLADAYHLCQAYLAWQENSRHWYWLSVDRGQQTGEDADDPAAQATALLYSAFALRVTDRAEQAMDLLDSATRVLDPRLADGDDETRALWGAVQLARASTTARQLKDPSAWVHWERAATVVDTLSADYGHHRHGFSRQHVELHKTWIAQSLGDATEALRHADDLDVDTIPSRSWQASHLVNVSRALHQQRDSGALIPLLQAERYSPEALRFSVTARDVVITLASTGRSTVRSEAARLAERLAIMM</sequence>
<dbReference type="AlphaFoldDB" id="A0A221W3K8"/>
<name>A0A221W3K8_9PSEU</name>
<dbReference type="Gene3D" id="1.10.260.40">
    <property type="entry name" value="lambda repressor-like DNA-binding domains"/>
    <property type="match status" value="1"/>
</dbReference>
<evidence type="ECO:0000313" key="2">
    <source>
        <dbReference type="Proteomes" id="UP000204221"/>
    </source>
</evidence>